<gene>
    <name evidence="2" type="ORF">CspeluHIS016_0207800</name>
</gene>
<reference evidence="2" key="2">
    <citation type="submission" date="2023-06" db="EMBL/GenBank/DDBJ databases">
        <authorList>
            <person name="Kobayashi Y."/>
            <person name="Kayamori A."/>
            <person name="Aoki K."/>
            <person name="Shiwa Y."/>
            <person name="Fujita N."/>
            <person name="Sugita T."/>
            <person name="Iwasaki W."/>
            <person name="Tanaka N."/>
            <person name="Takashima M."/>
        </authorList>
    </citation>
    <scope>NUCLEOTIDE SEQUENCE</scope>
    <source>
        <strain evidence="2">HIS016</strain>
    </source>
</reference>
<dbReference type="Proteomes" id="UP001222932">
    <property type="component" value="Unassembled WGS sequence"/>
</dbReference>
<evidence type="ECO:0000256" key="1">
    <source>
        <dbReference type="SAM" id="MobiDB-lite"/>
    </source>
</evidence>
<reference evidence="2" key="1">
    <citation type="journal article" date="2023" name="BMC Genomics">
        <title>Chromosome-level genome assemblies of Cutaneotrichosporon spp. (Trichosporonales, Basidiomycota) reveal imbalanced evolution between nucleotide sequences and chromosome synteny.</title>
        <authorList>
            <person name="Kobayashi Y."/>
            <person name="Kayamori A."/>
            <person name="Aoki K."/>
            <person name="Shiwa Y."/>
            <person name="Matsutani M."/>
            <person name="Fujita N."/>
            <person name="Sugita T."/>
            <person name="Iwasaki W."/>
            <person name="Tanaka N."/>
            <person name="Takashima M."/>
        </authorList>
    </citation>
    <scope>NUCLEOTIDE SEQUENCE</scope>
    <source>
        <strain evidence="2">HIS016</strain>
    </source>
</reference>
<feature type="compositionally biased region" description="Low complexity" evidence="1">
    <location>
        <begin position="167"/>
        <end position="194"/>
    </location>
</feature>
<evidence type="ECO:0000313" key="3">
    <source>
        <dbReference type="Proteomes" id="UP001222932"/>
    </source>
</evidence>
<sequence length="264" mass="27366">MQAESSQGAARGNTPPDRKRQRRDSGSAAPSPYIQPQTLQGGFQPTMAMGQQMSVTGGGQQGRMPMNGGMDGHSPGMPGQSPRTMPNGMPGHSMQRNQSKPGDGSMPPPQSPAGTSLGRKTPQAAGMSAMTPKMQNADVNRDQETPKSLRNSPNNNTGAPQPDSQNPSAPHGSTASPPTAATGGNAGNTGDASNQQAATSNGAVGPIAFDLPVMNSTNNPQTLMVDAFSQGEGDISDWLNNFQETFDISQFIQDGDDADVNVNF</sequence>
<accession>A0AAD3TS07</accession>
<proteinExistence type="predicted"/>
<dbReference type="AlphaFoldDB" id="A0AAD3TS07"/>
<protein>
    <submittedName>
        <fullName evidence="2">Uncharacterized protein</fullName>
    </submittedName>
</protein>
<keyword evidence="3" id="KW-1185">Reference proteome</keyword>
<name>A0AAD3TS07_9TREE</name>
<feature type="compositionally biased region" description="Polar residues" evidence="1">
    <location>
        <begin position="148"/>
        <end position="166"/>
    </location>
</feature>
<organism evidence="2 3">
    <name type="scientific">Cutaneotrichosporon spelunceum</name>
    <dbReference type="NCBI Taxonomy" id="1672016"/>
    <lineage>
        <taxon>Eukaryota</taxon>
        <taxon>Fungi</taxon>
        <taxon>Dikarya</taxon>
        <taxon>Basidiomycota</taxon>
        <taxon>Agaricomycotina</taxon>
        <taxon>Tremellomycetes</taxon>
        <taxon>Trichosporonales</taxon>
        <taxon>Trichosporonaceae</taxon>
        <taxon>Cutaneotrichosporon</taxon>
    </lineage>
</organism>
<feature type="compositionally biased region" description="Polar residues" evidence="1">
    <location>
        <begin position="34"/>
        <end position="55"/>
    </location>
</feature>
<evidence type="ECO:0000313" key="2">
    <source>
        <dbReference type="EMBL" id="GMK55724.1"/>
    </source>
</evidence>
<comment type="caution">
    <text evidence="2">The sequence shown here is derived from an EMBL/GenBank/DDBJ whole genome shotgun (WGS) entry which is preliminary data.</text>
</comment>
<feature type="region of interest" description="Disordered" evidence="1">
    <location>
        <begin position="1"/>
        <end position="199"/>
    </location>
</feature>
<dbReference type="EMBL" id="BTCM01000002">
    <property type="protein sequence ID" value="GMK55724.1"/>
    <property type="molecule type" value="Genomic_DNA"/>
</dbReference>